<dbReference type="AlphaFoldDB" id="A0A3R7PRI6"/>
<feature type="transmembrane region" description="Helical" evidence="1">
    <location>
        <begin position="76"/>
        <end position="94"/>
    </location>
</feature>
<dbReference type="GeneID" id="40316221"/>
<evidence type="ECO:0000313" key="3">
    <source>
        <dbReference type="Proteomes" id="UP000284403"/>
    </source>
</evidence>
<feature type="transmembrane region" description="Helical" evidence="1">
    <location>
        <begin position="44"/>
        <end position="64"/>
    </location>
</feature>
<evidence type="ECO:0000256" key="1">
    <source>
        <dbReference type="SAM" id="Phobius"/>
    </source>
</evidence>
<evidence type="ECO:0000313" key="2">
    <source>
        <dbReference type="EMBL" id="RNF24110.1"/>
    </source>
</evidence>
<dbReference type="RefSeq" id="XP_029230363.1">
    <property type="nucleotide sequence ID" value="XM_029369535.1"/>
</dbReference>
<proteinExistence type="predicted"/>
<name>A0A3R7PRI6_9TRYP</name>
<feature type="transmembrane region" description="Helical" evidence="1">
    <location>
        <begin position="119"/>
        <end position="146"/>
    </location>
</feature>
<reference evidence="2 3" key="1">
    <citation type="journal article" date="2018" name="BMC Genomics">
        <title>Genomic comparison of Trypanosoma conorhini and Trypanosoma rangeli to Trypanosoma cruzi strains of high and low virulence.</title>
        <authorList>
            <person name="Bradwell K.R."/>
            <person name="Koparde V.N."/>
            <person name="Matveyev A.V."/>
            <person name="Serrano M.G."/>
            <person name="Alves J.M."/>
            <person name="Parikh H."/>
            <person name="Huang B."/>
            <person name="Lee V."/>
            <person name="Espinosa-Alvarez O."/>
            <person name="Ortiz P.A."/>
            <person name="Costa-Martins A.G."/>
            <person name="Teixeira M.M."/>
            <person name="Buck G.A."/>
        </authorList>
    </citation>
    <scope>NUCLEOTIDE SEQUENCE [LARGE SCALE GENOMIC DNA]</scope>
    <source>
        <strain evidence="2 3">025E</strain>
    </source>
</reference>
<gene>
    <name evidence="2" type="ORF">Tco025E_02610</name>
</gene>
<keyword evidence="1" id="KW-1133">Transmembrane helix</keyword>
<keyword evidence="1" id="KW-0472">Membrane</keyword>
<keyword evidence="1" id="KW-0812">Transmembrane</keyword>
<accession>A0A3R7PRI6</accession>
<comment type="caution">
    <text evidence="2">The sequence shown here is derived from an EMBL/GenBank/DDBJ whole genome shotgun (WGS) entry which is preliminary data.</text>
</comment>
<protein>
    <recommendedName>
        <fullName evidence="4">Transmembrane protein 138</fullName>
    </recommendedName>
</protein>
<evidence type="ECO:0008006" key="4">
    <source>
        <dbReference type="Google" id="ProtNLM"/>
    </source>
</evidence>
<dbReference type="EMBL" id="MKKU01000105">
    <property type="protein sequence ID" value="RNF24110.1"/>
    <property type="molecule type" value="Genomic_DNA"/>
</dbReference>
<sequence>MGFRASLALTAFFVICDLALLSVRFSFSSGGTVGYILLALQEAVLLVLAVLLVSFVLRTYWLLVGSLRDAVRPLKVVGPLWVLRIVLTFLPTLYREVVLPPRRHEGSGNRRPARAWRDVGYGVLCSLHVALFLFFTLALLHVICYLSAKALYPRCGQGCRAQVSAAAAAAVLDPRRSARSSIQHNPFSRRSCDDGTFSLADATSQGMPWVTFTPRTPTLAVFDDTTRNGAN</sequence>
<keyword evidence="3" id="KW-1185">Reference proteome</keyword>
<dbReference type="OrthoDB" id="10562634at2759"/>
<dbReference type="Proteomes" id="UP000284403">
    <property type="component" value="Unassembled WGS sequence"/>
</dbReference>
<organism evidence="2 3">
    <name type="scientific">Trypanosoma conorhini</name>
    <dbReference type="NCBI Taxonomy" id="83891"/>
    <lineage>
        <taxon>Eukaryota</taxon>
        <taxon>Discoba</taxon>
        <taxon>Euglenozoa</taxon>
        <taxon>Kinetoplastea</taxon>
        <taxon>Metakinetoplastina</taxon>
        <taxon>Trypanosomatida</taxon>
        <taxon>Trypanosomatidae</taxon>
        <taxon>Trypanosoma</taxon>
    </lineage>
</organism>